<dbReference type="NCBIfam" id="NF006143">
    <property type="entry name" value="PRK08293.1"/>
    <property type="match status" value="1"/>
</dbReference>
<name>A0A426Q349_9CORY</name>
<dbReference type="GO" id="GO:0070403">
    <property type="term" value="F:NAD+ binding"/>
    <property type="evidence" value="ECO:0007669"/>
    <property type="project" value="InterPro"/>
</dbReference>
<dbReference type="InterPro" id="IPR006176">
    <property type="entry name" value="3-OHacyl-CoA_DH_NAD-bd"/>
</dbReference>
<dbReference type="GO" id="GO:0006635">
    <property type="term" value="P:fatty acid beta-oxidation"/>
    <property type="evidence" value="ECO:0007669"/>
    <property type="project" value="TreeGrafter"/>
</dbReference>
<evidence type="ECO:0000256" key="4">
    <source>
        <dbReference type="ARBA" id="ARBA00023002"/>
    </source>
</evidence>
<dbReference type="SUPFAM" id="SSF51735">
    <property type="entry name" value="NAD(P)-binding Rossmann-fold domains"/>
    <property type="match status" value="1"/>
</dbReference>
<dbReference type="InterPro" id="IPR006108">
    <property type="entry name" value="3HC_DH_C"/>
</dbReference>
<sequence length="309" mass="33377">MADTTTISSVTVLGAGVLGAQIAFQAAYAGFDVVSYDINDDALAAARDRFDRTEGYYRREVDGADDPTLAAARDRLTQSADLAAAVSAADLVIEAVPETLDLKREVWGSVGDAAPEGAVFTTNTSTLRPSDFAGASGREERFLALHFANHIWVNRTAEVMPTPATDSGVFDTVVQFARDMGMEPVVLKKEQPGYVLNSLLVPFLEAGQRLWADDVADPHEIDRDWRMSTGSPMGPFQGMDVIGLRTVHQIAEEHADETGDDLLREAARRLQEEYLDKGLTGQESGQGFYRYIDDGSVATGPGTGTSDEH</sequence>
<keyword evidence="12" id="KW-1185">Reference proteome</keyword>
<evidence type="ECO:0000256" key="8">
    <source>
        <dbReference type="PIRSR" id="PIRSR000105-1"/>
    </source>
</evidence>
<dbReference type="InterPro" id="IPR036291">
    <property type="entry name" value="NAD(P)-bd_dom_sf"/>
</dbReference>
<evidence type="ECO:0000256" key="2">
    <source>
        <dbReference type="ARBA" id="ARBA00005086"/>
    </source>
</evidence>
<keyword evidence="6" id="KW-0443">Lipid metabolism</keyword>
<dbReference type="Gene3D" id="3.40.50.720">
    <property type="entry name" value="NAD(P)-binding Rossmann-like Domain"/>
    <property type="match status" value="1"/>
</dbReference>
<organism evidence="11 12">
    <name type="scientific">Corynebacterium bovis</name>
    <dbReference type="NCBI Taxonomy" id="36808"/>
    <lineage>
        <taxon>Bacteria</taxon>
        <taxon>Bacillati</taxon>
        <taxon>Actinomycetota</taxon>
        <taxon>Actinomycetes</taxon>
        <taxon>Mycobacteriales</taxon>
        <taxon>Corynebacteriaceae</taxon>
        <taxon>Corynebacterium</taxon>
    </lineage>
</organism>
<reference evidence="11 12" key="1">
    <citation type="submission" date="2018-01" db="EMBL/GenBank/DDBJ databases">
        <title>Twenty Corynebacterium bovis Genomes.</title>
        <authorList>
            <person name="Gulvik C.A."/>
        </authorList>
    </citation>
    <scope>NUCLEOTIDE SEQUENCE [LARGE SCALE GENOMIC DNA]</scope>
    <source>
        <strain evidence="11 12">16-2004</strain>
    </source>
</reference>
<dbReference type="InterPro" id="IPR013328">
    <property type="entry name" value="6PGD_dom2"/>
</dbReference>
<dbReference type="Gene3D" id="1.10.1040.10">
    <property type="entry name" value="N-(1-d-carboxylethyl)-l-norvaline Dehydrogenase, domain 2"/>
    <property type="match status" value="1"/>
</dbReference>
<dbReference type="PANTHER" id="PTHR43561:SF3">
    <property type="entry name" value="HYDROXYACYL-COENZYME A DEHYDROGENASE, MITOCHONDRIAL"/>
    <property type="match status" value="1"/>
</dbReference>
<keyword evidence="4" id="KW-0560">Oxidoreductase</keyword>
<dbReference type="Proteomes" id="UP000278422">
    <property type="component" value="Unassembled WGS sequence"/>
</dbReference>
<dbReference type="Pfam" id="PF00725">
    <property type="entry name" value="3HCDH"/>
    <property type="match status" value="1"/>
</dbReference>
<evidence type="ECO:0000259" key="9">
    <source>
        <dbReference type="Pfam" id="PF00725"/>
    </source>
</evidence>
<dbReference type="InterPro" id="IPR022694">
    <property type="entry name" value="3-OHacyl-CoA_DH"/>
</dbReference>
<proteinExistence type="predicted"/>
<evidence type="ECO:0000256" key="5">
    <source>
        <dbReference type="ARBA" id="ARBA00023027"/>
    </source>
</evidence>
<gene>
    <name evidence="11" type="ORF">CXF42_08750</name>
</gene>
<dbReference type="Pfam" id="PF02737">
    <property type="entry name" value="3HCDH_N"/>
    <property type="match status" value="1"/>
</dbReference>
<evidence type="ECO:0000256" key="1">
    <source>
        <dbReference type="ARBA" id="ARBA00005005"/>
    </source>
</evidence>
<evidence type="ECO:0000259" key="10">
    <source>
        <dbReference type="Pfam" id="PF02737"/>
    </source>
</evidence>
<comment type="pathway">
    <text evidence="2">Lipid metabolism; butanoate metabolism.</text>
</comment>
<feature type="site" description="Important for catalytic activity" evidence="8">
    <location>
        <position position="146"/>
    </location>
</feature>
<feature type="domain" description="3-hydroxyacyl-CoA dehydrogenase NAD binding" evidence="10">
    <location>
        <begin position="10"/>
        <end position="188"/>
    </location>
</feature>
<protein>
    <submittedName>
        <fullName evidence="11">3-hydroxybutyryl-CoA dehydrogenase</fullName>
    </submittedName>
</protein>
<dbReference type="AlphaFoldDB" id="A0A426Q349"/>
<dbReference type="InterPro" id="IPR052242">
    <property type="entry name" value="Mito_3-hydroxyacyl-CoA_DH"/>
</dbReference>
<dbReference type="InterPro" id="IPR008927">
    <property type="entry name" value="6-PGluconate_DH-like_C_sf"/>
</dbReference>
<dbReference type="GO" id="GO:0003857">
    <property type="term" value="F:(3S)-3-hydroxyacyl-CoA dehydrogenase (NAD+) activity"/>
    <property type="evidence" value="ECO:0007669"/>
    <property type="project" value="UniProtKB-EC"/>
</dbReference>
<accession>A0A426Q349</accession>
<evidence type="ECO:0000313" key="11">
    <source>
        <dbReference type="EMBL" id="RRQ02918.1"/>
    </source>
</evidence>
<keyword evidence="5" id="KW-0520">NAD</keyword>
<dbReference type="RefSeq" id="WP_125175356.1">
    <property type="nucleotide sequence ID" value="NZ_JBHYBM010000032.1"/>
</dbReference>
<evidence type="ECO:0000256" key="6">
    <source>
        <dbReference type="ARBA" id="ARBA00023098"/>
    </source>
</evidence>
<dbReference type="PANTHER" id="PTHR43561">
    <property type="match status" value="1"/>
</dbReference>
<feature type="domain" description="3-hydroxyacyl-CoA dehydrogenase C-terminal" evidence="9">
    <location>
        <begin position="193"/>
        <end position="291"/>
    </location>
</feature>
<evidence type="ECO:0000256" key="7">
    <source>
        <dbReference type="ARBA" id="ARBA00049556"/>
    </source>
</evidence>
<dbReference type="EMBL" id="PQNQ01000028">
    <property type="protein sequence ID" value="RRQ02918.1"/>
    <property type="molecule type" value="Genomic_DNA"/>
</dbReference>
<comment type="pathway">
    <text evidence="1">Lipid metabolism; fatty acid beta-oxidation.</text>
</comment>
<comment type="catalytic activity">
    <reaction evidence="7">
        <text>a (3S)-3-hydroxyacyl-CoA + NAD(+) = a 3-oxoacyl-CoA + NADH + H(+)</text>
        <dbReference type="Rhea" id="RHEA:22432"/>
        <dbReference type="ChEBI" id="CHEBI:15378"/>
        <dbReference type="ChEBI" id="CHEBI:57318"/>
        <dbReference type="ChEBI" id="CHEBI:57540"/>
        <dbReference type="ChEBI" id="CHEBI:57945"/>
        <dbReference type="ChEBI" id="CHEBI:90726"/>
        <dbReference type="EC" id="1.1.1.35"/>
    </reaction>
</comment>
<comment type="caution">
    <text evidence="11">The sequence shown here is derived from an EMBL/GenBank/DDBJ whole genome shotgun (WGS) entry which is preliminary data.</text>
</comment>
<evidence type="ECO:0000256" key="3">
    <source>
        <dbReference type="ARBA" id="ARBA00022832"/>
    </source>
</evidence>
<dbReference type="SUPFAM" id="SSF48179">
    <property type="entry name" value="6-phosphogluconate dehydrogenase C-terminal domain-like"/>
    <property type="match status" value="1"/>
</dbReference>
<evidence type="ECO:0000313" key="12">
    <source>
        <dbReference type="Proteomes" id="UP000278422"/>
    </source>
</evidence>
<keyword evidence="3" id="KW-0276">Fatty acid metabolism</keyword>
<dbReference type="PIRSF" id="PIRSF000105">
    <property type="entry name" value="HCDH"/>
    <property type="match status" value="1"/>
</dbReference>